<protein>
    <submittedName>
        <fullName evidence="1">Uncharacterized protein</fullName>
    </submittedName>
</protein>
<gene>
    <name evidence="1" type="ORF">Pmani_029545</name>
</gene>
<proteinExistence type="predicted"/>
<name>A0AAE1NZT5_9EUCA</name>
<keyword evidence="2" id="KW-1185">Reference proteome</keyword>
<organism evidence="1 2">
    <name type="scientific">Petrolisthes manimaculis</name>
    <dbReference type="NCBI Taxonomy" id="1843537"/>
    <lineage>
        <taxon>Eukaryota</taxon>
        <taxon>Metazoa</taxon>
        <taxon>Ecdysozoa</taxon>
        <taxon>Arthropoda</taxon>
        <taxon>Crustacea</taxon>
        <taxon>Multicrustacea</taxon>
        <taxon>Malacostraca</taxon>
        <taxon>Eumalacostraca</taxon>
        <taxon>Eucarida</taxon>
        <taxon>Decapoda</taxon>
        <taxon>Pleocyemata</taxon>
        <taxon>Anomura</taxon>
        <taxon>Galatheoidea</taxon>
        <taxon>Porcellanidae</taxon>
        <taxon>Petrolisthes</taxon>
    </lineage>
</organism>
<dbReference type="Proteomes" id="UP001292094">
    <property type="component" value="Unassembled WGS sequence"/>
</dbReference>
<evidence type="ECO:0000313" key="2">
    <source>
        <dbReference type="Proteomes" id="UP001292094"/>
    </source>
</evidence>
<dbReference type="EMBL" id="JAWZYT010003505">
    <property type="protein sequence ID" value="KAK4298087.1"/>
    <property type="molecule type" value="Genomic_DNA"/>
</dbReference>
<accession>A0AAE1NZT5</accession>
<comment type="caution">
    <text evidence="1">The sequence shown here is derived from an EMBL/GenBank/DDBJ whole genome shotgun (WGS) entry which is preliminary data.</text>
</comment>
<reference evidence="1" key="1">
    <citation type="submission" date="2023-11" db="EMBL/GenBank/DDBJ databases">
        <title>Genome assemblies of two species of porcelain crab, Petrolisthes cinctipes and Petrolisthes manimaculis (Anomura: Porcellanidae).</title>
        <authorList>
            <person name="Angst P."/>
        </authorList>
    </citation>
    <scope>NUCLEOTIDE SEQUENCE</scope>
    <source>
        <strain evidence="1">PB745_02</strain>
        <tissue evidence="1">Gill</tissue>
    </source>
</reference>
<dbReference type="AlphaFoldDB" id="A0AAE1NZT5"/>
<evidence type="ECO:0000313" key="1">
    <source>
        <dbReference type="EMBL" id="KAK4298087.1"/>
    </source>
</evidence>
<sequence>MDGGYVWYIDPVEIELQGNCRIKDFFHPLISTSSTHPPTFPFTHPLVSNHPPTHQPSYPNHSHPSTRLHIHFHFPFLPPTNLPLIHSSPPFPNHQASHPNPSHPSTRLHIHFHLPSTHLPTFFPTLLIHLFTLPPPLIHQPTSSPTHILPTPLTHQAYQLTNLPSHAPTHLHIHFPFIHPPDFPRLSPTYLLPSCCTHLP</sequence>